<accession>A0A2D2B434</accession>
<protein>
    <submittedName>
        <fullName evidence="3">Endonuclease</fullName>
    </submittedName>
</protein>
<keyword evidence="1" id="KW-0472">Membrane</keyword>
<dbReference type="KEGG" id="cmb:CSW64_13950"/>
<name>A0A2D2B434_9CAUL</name>
<dbReference type="OrthoDB" id="3808618at2"/>
<dbReference type="InterPro" id="IPR005135">
    <property type="entry name" value="Endo/exonuclease/phosphatase"/>
</dbReference>
<keyword evidence="3" id="KW-0378">Hydrolase</keyword>
<dbReference type="SUPFAM" id="SSF56219">
    <property type="entry name" value="DNase I-like"/>
    <property type="match status" value="1"/>
</dbReference>
<keyword evidence="1" id="KW-0812">Transmembrane</keyword>
<dbReference type="AlphaFoldDB" id="A0A2D2B434"/>
<feature type="transmembrane region" description="Helical" evidence="1">
    <location>
        <begin position="68"/>
        <end position="86"/>
    </location>
</feature>
<sequence length="327" mass="35111">MGGLLAILAELVRAGALLLAAACALLALAAQGGRFSDRLDAITHVTPILLTGAVLAVAAWLVAGRRGAATPVMAAVAAVASLALMAPELLTRQQRTLAPAVEGSIKVVQFNVWGRNRDAEATARWLSAQKADVIVLEEAFARSGGVVRAIRADYPYASTCDDPYPCSTVILSRRRPIAEGGLEGPHRARLKGAWATYRTADGPFTVVGVHYTWPWPAGPQQQQTLRLAKAIEPFPKDRLIVAGDFNSTPWSFSLKRQDALFGLERRTRALFSWPAGVFSRLGLALPFPVLPIDHIYAGRGWATAAVSRGPKLGSDHYPVVVELTPRR</sequence>
<feature type="domain" description="Endonuclease/exonuclease/phosphatase" evidence="2">
    <location>
        <begin position="108"/>
        <end position="316"/>
    </location>
</feature>
<keyword evidence="1" id="KW-1133">Transmembrane helix</keyword>
<evidence type="ECO:0000256" key="1">
    <source>
        <dbReference type="SAM" id="Phobius"/>
    </source>
</evidence>
<keyword evidence="4" id="KW-1185">Reference proteome</keyword>
<evidence type="ECO:0000313" key="3">
    <source>
        <dbReference type="EMBL" id="ATQ45017.1"/>
    </source>
</evidence>
<gene>
    <name evidence="3" type="ORF">CSW64_13950</name>
</gene>
<reference evidence="3 4" key="1">
    <citation type="submission" date="2017-10" db="EMBL/GenBank/DDBJ databases">
        <title>Genome sequence of Caulobacter mirabilis FWC38.</title>
        <authorList>
            <person name="Fiebig A."/>
            <person name="Crosson S."/>
        </authorList>
    </citation>
    <scope>NUCLEOTIDE SEQUENCE [LARGE SCALE GENOMIC DNA]</scope>
    <source>
        <strain evidence="3 4">FWC 38</strain>
    </source>
</reference>
<keyword evidence="3" id="KW-0255">Endonuclease</keyword>
<evidence type="ECO:0000259" key="2">
    <source>
        <dbReference type="Pfam" id="PF03372"/>
    </source>
</evidence>
<dbReference type="GO" id="GO:0004519">
    <property type="term" value="F:endonuclease activity"/>
    <property type="evidence" value="ECO:0007669"/>
    <property type="project" value="UniProtKB-KW"/>
</dbReference>
<dbReference type="Proteomes" id="UP000228945">
    <property type="component" value="Chromosome"/>
</dbReference>
<dbReference type="EMBL" id="CP024201">
    <property type="protein sequence ID" value="ATQ45017.1"/>
    <property type="molecule type" value="Genomic_DNA"/>
</dbReference>
<evidence type="ECO:0000313" key="4">
    <source>
        <dbReference type="Proteomes" id="UP000228945"/>
    </source>
</evidence>
<organism evidence="3 4">
    <name type="scientific">Caulobacter mirabilis</name>
    <dbReference type="NCBI Taxonomy" id="69666"/>
    <lineage>
        <taxon>Bacteria</taxon>
        <taxon>Pseudomonadati</taxon>
        <taxon>Pseudomonadota</taxon>
        <taxon>Alphaproteobacteria</taxon>
        <taxon>Caulobacterales</taxon>
        <taxon>Caulobacteraceae</taxon>
        <taxon>Caulobacter</taxon>
    </lineage>
</organism>
<dbReference type="InterPro" id="IPR036691">
    <property type="entry name" value="Endo/exonu/phosph_ase_sf"/>
</dbReference>
<proteinExistence type="predicted"/>
<dbReference type="Gene3D" id="3.60.10.10">
    <property type="entry name" value="Endonuclease/exonuclease/phosphatase"/>
    <property type="match status" value="1"/>
</dbReference>
<keyword evidence="3" id="KW-0540">Nuclease</keyword>
<dbReference type="Pfam" id="PF03372">
    <property type="entry name" value="Exo_endo_phos"/>
    <property type="match status" value="1"/>
</dbReference>
<feature type="transmembrane region" description="Helical" evidence="1">
    <location>
        <begin position="6"/>
        <end position="29"/>
    </location>
</feature>
<feature type="transmembrane region" description="Helical" evidence="1">
    <location>
        <begin position="41"/>
        <end position="62"/>
    </location>
</feature>